<dbReference type="EMBL" id="JACGWS010000006">
    <property type="protein sequence ID" value="MBC8755365.1"/>
    <property type="molecule type" value="Genomic_DNA"/>
</dbReference>
<evidence type="ECO:0000313" key="1">
    <source>
        <dbReference type="EMBL" id="MBC8755365.1"/>
    </source>
</evidence>
<organism evidence="1 2">
    <name type="scientific">Kordia aestuariivivens</name>
    <dbReference type="NCBI Taxonomy" id="2759037"/>
    <lineage>
        <taxon>Bacteria</taxon>
        <taxon>Pseudomonadati</taxon>
        <taxon>Bacteroidota</taxon>
        <taxon>Flavobacteriia</taxon>
        <taxon>Flavobacteriales</taxon>
        <taxon>Flavobacteriaceae</taxon>
        <taxon>Kordia</taxon>
    </lineage>
</organism>
<comment type="caution">
    <text evidence="1">The sequence shown here is derived from an EMBL/GenBank/DDBJ whole genome shotgun (WGS) entry which is preliminary data.</text>
</comment>
<dbReference type="Proteomes" id="UP000619238">
    <property type="component" value="Unassembled WGS sequence"/>
</dbReference>
<keyword evidence="2" id="KW-1185">Reference proteome</keyword>
<proteinExistence type="predicted"/>
<dbReference type="RefSeq" id="WP_187562410.1">
    <property type="nucleotide sequence ID" value="NZ_JACGWS010000006.1"/>
</dbReference>
<evidence type="ECO:0000313" key="2">
    <source>
        <dbReference type="Proteomes" id="UP000619238"/>
    </source>
</evidence>
<name>A0ABR7Q9X0_9FLAO</name>
<sequence>MKTFTPFFLIAILFTFVSCNQKTKTVHKKTQEKETTTKLTDTIVQQKVVSHESETIKKVDLKSKLEEKVARLSQLEHNYQVKSIAIVHPEKTLLLGRLQHALKLKDSLAKEIDLASIKKELHEARKSFLKATKSMTPNGNTYPRVTIEEYIFKTQESATTAFETLMDSKKNGGLWTYVSKEPSVLFLEENKMYFVNTGGYYMLGMEKDIAEKIKD</sequence>
<accession>A0ABR7Q9X0</accession>
<evidence type="ECO:0008006" key="3">
    <source>
        <dbReference type="Google" id="ProtNLM"/>
    </source>
</evidence>
<gene>
    <name evidence="1" type="ORF">H2O64_11810</name>
</gene>
<dbReference type="PROSITE" id="PS51257">
    <property type="entry name" value="PROKAR_LIPOPROTEIN"/>
    <property type="match status" value="1"/>
</dbReference>
<reference evidence="1 2" key="1">
    <citation type="submission" date="2020-07" db="EMBL/GenBank/DDBJ databases">
        <title>Description of Kordia aestuariivivens sp. nov., isolated from a tidal flat.</title>
        <authorList>
            <person name="Park S."/>
            <person name="Yoon J.-H."/>
        </authorList>
    </citation>
    <scope>NUCLEOTIDE SEQUENCE [LARGE SCALE GENOMIC DNA]</scope>
    <source>
        <strain evidence="1 2">YSTF-M3</strain>
    </source>
</reference>
<protein>
    <recommendedName>
        <fullName evidence="3">Lipoprotein</fullName>
    </recommendedName>
</protein>